<evidence type="ECO:0000313" key="3">
    <source>
        <dbReference type="Proteomes" id="UP000662782"/>
    </source>
</evidence>
<feature type="transmembrane region" description="Helical" evidence="1">
    <location>
        <begin position="36"/>
        <end position="54"/>
    </location>
</feature>
<keyword evidence="1" id="KW-0812">Transmembrane</keyword>
<keyword evidence="1" id="KW-0472">Membrane</keyword>
<gene>
    <name evidence="2" type="ORF">CPT_Miami_145</name>
</gene>
<proteinExistence type="predicted"/>
<feature type="transmembrane region" description="Helical" evidence="1">
    <location>
        <begin position="91"/>
        <end position="111"/>
    </location>
</feature>
<feature type="transmembrane region" description="Helical" evidence="1">
    <location>
        <begin position="12"/>
        <end position="30"/>
    </location>
</feature>
<keyword evidence="3" id="KW-1185">Reference proteome</keyword>
<reference evidence="2 3" key="1">
    <citation type="submission" date="2020-07" db="EMBL/GenBank/DDBJ databases">
        <title>Complete genome sequence of Klebsiella pneumoniae phage Miami.</title>
        <authorList>
            <person name="Mora D.A."/>
            <person name="Lessor L."/>
            <person name="Gill J."/>
            <person name="Liu M."/>
        </authorList>
    </citation>
    <scope>NUCLEOTIDE SEQUENCE [LARGE SCALE GENOMIC DNA]</scope>
</reference>
<protein>
    <submittedName>
        <fullName evidence="2">Uncharacterized protein</fullName>
    </submittedName>
</protein>
<dbReference type="Proteomes" id="UP000662782">
    <property type="component" value="Segment"/>
</dbReference>
<name>A0A873WCZ4_9CAUD</name>
<evidence type="ECO:0000256" key="1">
    <source>
        <dbReference type="SAM" id="Phobius"/>
    </source>
</evidence>
<evidence type="ECO:0000313" key="2">
    <source>
        <dbReference type="EMBL" id="QPB09240.1"/>
    </source>
</evidence>
<dbReference type="EMBL" id="MT701590">
    <property type="protein sequence ID" value="QPB09240.1"/>
    <property type="molecule type" value="Genomic_DNA"/>
</dbReference>
<sequence length="287" mass="32682">MNFQSLKKLVGPIELSCISFCLLFMIFNLPAAQESWLVSAVCYLALLFSASWLFKAAGCVLCYKTEGGYDDEHDLEHVENVLRGDLSSKEWSALTAWRVLVGVVVLLGLGIWYGVGYFTMFFASQGIGLLVKTYYDDWKKNNQPLLENARKEFLLAIQDEGAILSGAIFIKGRGSFILKKGYNAAEFDAMLDWLDFDYDQEALEDGFMMIQGFFELQDNYQIQRYWDGEVGECWVVFKCHDLSTITDPLTLSAALLTDNEFVEEFEEYLKQHPEEIGLENETDRTGL</sequence>
<organism evidence="2 3">
    <name type="scientific">Klebsiella phage Miami</name>
    <dbReference type="NCBI Taxonomy" id="2767581"/>
    <lineage>
        <taxon>Viruses</taxon>
        <taxon>Duplodnaviria</taxon>
        <taxon>Heunggongvirae</taxon>
        <taxon>Uroviricota</taxon>
        <taxon>Caudoviricetes</taxon>
        <taxon>Chimalliviridae</taxon>
        <taxon>Miamivirus</taxon>
        <taxon>Miamivirus miami</taxon>
    </lineage>
</organism>
<keyword evidence="1" id="KW-1133">Transmembrane helix</keyword>
<accession>A0A873WCZ4</accession>